<dbReference type="OrthoDB" id="243635at2759"/>
<evidence type="ECO:0000256" key="2">
    <source>
        <dbReference type="SAM" id="Phobius"/>
    </source>
</evidence>
<dbReference type="EMBL" id="MKGL01000427">
    <property type="protein sequence ID" value="RNE98893.1"/>
    <property type="molecule type" value="Genomic_DNA"/>
</dbReference>
<evidence type="ECO:0000313" key="4">
    <source>
        <dbReference type="Proteomes" id="UP000283634"/>
    </source>
</evidence>
<feature type="transmembrane region" description="Helical" evidence="2">
    <location>
        <begin position="12"/>
        <end position="32"/>
    </location>
</feature>
<evidence type="ECO:0000256" key="1">
    <source>
        <dbReference type="SAM" id="MobiDB-lite"/>
    </source>
</evidence>
<name>A0A422N0A6_TRYRA</name>
<dbReference type="VEuPathDB" id="TriTrypDB:TRSC58_04636"/>
<dbReference type="AlphaFoldDB" id="A0A422N0A6"/>
<gene>
    <name evidence="3" type="ORF">TraAM80_08512</name>
</gene>
<keyword evidence="2" id="KW-0812">Transmembrane</keyword>
<keyword evidence="2" id="KW-0472">Membrane</keyword>
<keyword evidence="2" id="KW-1133">Transmembrane helix</keyword>
<protein>
    <submittedName>
        <fullName evidence="3">Uncharacterized protein</fullName>
    </submittedName>
</protein>
<dbReference type="RefSeq" id="XP_029234888.1">
    <property type="nucleotide sequence ID" value="XM_029385262.1"/>
</dbReference>
<evidence type="ECO:0000313" key="3">
    <source>
        <dbReference type="EMBL" id="RNE98893.1"/>
    </source>
</evidence>
<accession>A0A422N0A6</accession>
<comment type="caution">
    <text evidence="3">The sequence shown here is derived from an EMBL/GenBank/DDBJ whole genome shotgun (WGS) entry which is preliminary data.</text>
</comment>
<feature type="region of interest" description="Disordered" evidence="1">
    <location>
        <begin position="74"/>
        <end position="97"/>
    </location>
</feature>
<sequence>MDYFTFHGTLPFVLGNGGAVCMRFCSIVYLMFNGSCRENIPSESSAANSPELSAAFDVLYSPTSEAWDYINRSEEDNSHTVEDDSGDSSGKCGSNPDGEGNSLHAQFSFMPIVRSVLRHIELMTATQKRPKVWTGRRRHGRGRSGRTTRERHGWPHLVEWVSSEMETLLSCTLHGIIVFML</sequence>
<organism evidence="3 4">
    <name type="scientific">Trypanosoma rangeli</name>
    <dbReference type="NCBI Taxonomy" id="5698"/>
    <lineage>
        <taxon>Eukaryota</taxon>
        <taxon>Discoba</taxon>
        <taxon>Euglenozoa</taxon>
        <taxon>Kinetoplastea</taxon>
        <taxon>Metakinetoplastina</taxon>
        <taxon>Trypanosomatida</taxon>
        <taxon>Trypanosomatidae</taxon>
        <taxon>Trypanosoma</taxon>
        <taxon>Herpetosoma</taxon>
    </lineage>
</organism>
<reference evidence="3 4" key="1">
    <citation type="journal article" date="2018" name="BMC Genomics">
        <title>Genomic comparison of Trypanosoma conorhini and Trypanosoma rangeli to Trypanosoma cruzi strains of high and low virulence.</title>
        <authorList>
            <person name="Bradwell K.R."/>
            <person name="Koparde V.N."/>
            <person name="Matveyev A.V."/>
            <person name="Serrano M.G."/>
            <person name="Alves J.M."/>
            <person name="Parikh H."/>
            <person name="Huang B."/>
            <person name="Lee V."/>
            <person name="Espinosa-Alvarez O."/>
            <person name="Ortiz P.A."/>
            <person name="Costa-Martins A.G."/>
            <person name="Teixeira M.M."/>
            <person name="Buck G.A."/>
        </authorList>
    </citation>
    <scope>NUCLEOTIDE SEQUENCE [LARGE SCALE GENOMIC DNA]</scope>
    <source>
        <strain evidence="3 4">AM80</strain>
    </source>
</reference>
<keyword evidence="4" id="KW-1185">Reference proteome</keyword>
<proteinExistence type="predicted"/>
<dbReference type="GeneID" id="40332445"/>
<dbReference type="Proteomes" id="UP000283634">
    <property type="component" value="Unassembled WGS sequence"/>
</dbReference>